<evidence type="ECO:0000313" key="7">
    <source>
        <dbReference type="Proteomes" id="UP000614811"/>
    </source>
</evidence>
<dbReference type="Pfam" id="PF03466">
    <property type="entry name" value="LysR_substrate"/>
    <property type="match status" value="1"/>
</dbReference>
<evidence type="ECO:0000259" key="5">
    <source>
        <dbReference type="PROSITE" id="PS50931"/>
    </source>
</evidence>
<dbReference type="InterPro" id="IPR058163">
    <property type="entry name" value="LysR-type_TF_proteobact-type"/>
</dbReference>
<keyword evidence="2" id="KW-0805">Transcription regulation</keyword>
<reference evidence="6" key="1">
    <citation type="journal article" date="2014" name="Int. J. Syst. Evol. Microbiol.">
        <title>Complete genome sequence of Corynebacterium casei LMG S-19264T (=DSM 44701T), isolated from a smear-ripened cheese.</title>
        <authorList>
            <consortium name="US DOE Joint Genome Institute (JGI-PGF)"/>
            <person name="Walter F."/>
            <person name="Albersmeier A."/>
            <person name="Kalinowski J."/>
            <person name="Ruckert C."/>
        </authorList>
    </citation>
    <scope>NUCLEOTIDE SEQUENCE</scope>
    <source>
        <strain evidence="6">KCTC 12711</strain>
    </source>
</reference>
<evidence type="ECO:0000256" key="1">
    <source>
        <dbReference type="ARBA" id="ARBA00009437"/>
    </source>
</evidence>
<dbReference type="GO" id="GO:0003677">
    <property type="term" value="F:DNA binding"/>
    <property type="evidence" value="ECO:0007669"/>
    <property type="project" value="UniProtKB-KW"/>
</dbReference>
<dbReference type="PANTHER" id="PTHR30537">
    <property type="entry name" value="HTH-TYPE TRANSCRIPTIONAL REGULATOR"/>
    <property type="match status" value="1"/>
</dbReference>
<dbReference type="InterPro" id="IPR036390">
    <property type="entry name" value="WH_DNA-bd_sf"/>
</dbReference>
<feature type="domain" description="HTH lysR-type" evidence="5">
    <location>
        <begin position="1"/>
        <end position="58"/>
    </location>
</feature>
<dbReference type="Proteomes" id="UP000614811">
    <property type="component" value="Unassembled WGS sequence"/>
</dbReference>
<comment type="similarity">
    <text evidence="1">Belongs to the LysR transcriptional regulatory family.</text>
</comment>
<organism evidence="6 7">
    <name type="scientific">Arenicella chitinivorans</name>
    <dbReference type="NCBI Taxonomy" id="1329800"/>
    <lineage>
        <taxon>Bacteria</taxon>
        <taxon>Pseudomonadati</taxon>
        <taxon>Pseudomonadota</taxon>
        <taxon>Gammaproteobacteria</taxon>
        <taxon>Arenicellales</taxon>
        <taxon>Arenicellaceae</taxon>
        <taxon>Arenicella</taxon>
    </lineage>
</organism>
<evidence type="ECO:0000256" key="2">
    <source>
        <dbReference type="ARBA" id="ARBA00023015"/>
    </source>
</evidence>
<keyword evidence="3" id="KW-0238">DNA-binding</keyword>
<dbReference type="SUPFAM" id="SSF53850">
    <property type="entry name" value="Periplasmic binding protein-like II"/>
    <property type="match status" value="1"/>
</dbReference>
<evidence type="ECO:0000256" key="4">
    <source>
        <dbReference type="ARBA" id="ARBA00023163"/>
    </source>
</evidence>
<sequence length="301" mass="33810">MNTKLLEIFIEVVNTQSFAKAARVLDLDPSAVSRAIQQLEAELNCTLFQRTTRHLAITEAGTLTAQRAQPILDAVAQLKESSVDDIAHMQGRVCISTSVAFGQTCVMPFVNEFLSAYPKIHLDLKLTDQNLDLVTDKIDFAIRLSPAIENNVVRSKLLSTQYRLCASSSYLSSAPQLEAPEDLAHHRVVTFDLPAYKRAWKFKLRRGTREVKIKPTLTIASALAIQQALLNDLGVGILPHWLADDLIRCEKLVNLFPTTPVTATNFDTAAWLIYQNRQYLPRRTRVAIDFFAEKIKTNFRA</sequence>
<dbReference type="AlphaFoldDB" id="A0A918VNC5"/>
<dbReference type="InterPro" id="IPR036388">
    <property type="entry name" value="WH-like_DNA-bd_sf"/>
</dbReference>
<dbReference type="InterPro" id="IPR005119">
    <property type="entry name" value="LysR_subst-bd"/>
</dbReference>
<comment type="caution">
    <text evidence="6">The sequence shown here is derived from an EMBL/GenBank/DDBJ whole genome shotgun (WGS) entry which is preliminary data.</text>
</comment>
<keyword evidence="7" id="KW-1185">Reference proteome</keyword>
<dbReference type="EMBL" id="BMXA01000003">
    <property type="protein sequence ID" value="GHA10372.1"/>
    <property type="molecule type" value="Genomic_DNA"/>
</dbReference>
<dbReference type="Gene3D" id="3.40.190.290">
    <property type="match status" value="1"/>
</dbReference>
<accession>A0A918VNC5</accession>
<dbReference type="SUPFAM" id="SSF46785">
    <property type="entry name" value="Winged helix' DNA-binding domain"/>
    <property type="match status" value="1"/>
</dbReference>
<gene>
    <name evidence="6" type="ORF">GCM10008090_19950</name>
</gene>
<dbReference type="Pfam" id="PF00126">
    <property type="entry name" value="HTH_1"/>
    <property type="match status" value="1"/>
</dbReference>
<reference evidence="6" key="2">
    <citation type="submission" date="2020-09" db="EMBL/GenBank/DDBJ databases">
        <authorList>
            <person name="Sun Q."/>
            <person name="Kim S."/>
        </authorList>
    </citation>
    <scope>NUCLEOTIDE SEQUENCE</scope>
    <source>
        <strain evidence="6">KCTC 12711</strain>
    </source>
</reference>
<evidence type="ECO:0000313" key="6">
    <source>
        <dbReference type="EMBL" id="GHA10372.1"/>
    </source>
</evidence>
<dbReference type="InterPro" id="IPR000847">
    <property type="entry name" value="LysR_HTH_N"/>
</dbReference>
<dbReference type="GO" id="GO:0003700">
    <property type="term" value="F:DNA-binding transcription factor activity"/>
    <property type="evidence" value="ECO:0007669"/>
    <property type="project" value="InterPro"/>
</dbReference>
<evidence type="ECO:0000256" key="3">
    <source>
        <dbReference type="ARBA" id="ARBA00023125"/>
    </source>
</evidence>
<name>A0A918VNC5_9GAMM</name>
<dbReference type="PANTHER" id="PTHR30537:SF5">
    <property type="entry name" value="HTH-TYPE TRANSCRIPTIONAL ACTIVATOR TTDR-RELATED"/>
    <property type="match status" value="1"/>
</dbReference>
<protein>
    <submittedName>
        <fullName evidence="6">LysR family transcriptional regulator</fullName>
    </submittedName>
</protein>
<dbReference type="CDD" id="cd08422">
    <property type="entry name" value="PBP2_CrgA_like"/>
    <property type="match status" value="1"/>
</dbReference>
<proteinExistence type="inferred from homology"/>
<dbReference type="Gene3D" id="1.10.10.10">
    <property type="entry name" value="Winged helix-like DNA-binding domain superfamily/Winged helix DNA-binding domain"/>
    <property type="match status" value="1"/>
</dbReference>
<dbReference type="PROSITE" id="PS50931">
    <property type="entry name" value="HTH_LYSR"/>
    <property type="match status" value="1"/>
</dbReference>
<keyword evidence="4" id="KW-0804">Transcription</keyword>
<dbReference type="FunFam" id="1.10.10.10:FF:000001">
    <property type="entry name" value="LysR family transcriptional regulator"/>
    <property type="match status" value="1"/>
</dbReference>
<dbReference type="RefSeq" id="WP_189400462.1">
    <property type="nucleotide sequence ID" value="NZ_BMXA01000003.1"/>
</dbReference>